<sequence length="247" mass="26490">MKTLILVGYGKMAKALAEGLKDTYKILVTGRDSAKIQSFCNALGLTPLPLKKDSILEIADAEVLLCVKPYALTSFGFKGKAKCVYSILNAVSLEQLKAIMESQFYIRAMPNVCASIKQSITSLCGDLEVKEDALRIFNAIGKSIWLEEKHFSLATALGGCAPAFLALVAESLIDSGVTYGLSREDSTQIVQTLFSGFSSLLEQSHPVLLKESVMSPGGSTAQGVAMLEKHALKNAFLEAVLASKNFA</sequence>
<evidence type="ECO:0000313" key="8">
    <source>
        <dbReference type="Proteomes" id="UP000233350"/>
    </source>
</evidence>
<evidence type="ECO:0000259" key="6">
    <source>
        <dbReference type="Pfam" id="PF14748"/>
    </source>
</evidence>
<keyword evidence="4" id="KW-0963">Cytoplasm</keyword>
<name>A0A2N3PHE3_9HELI</name>
<evidence type="ECO:0000256" key="4">
    <source>
        <dbReference type="HAMAP-Rule" id="MF_01925"/>
    </source>
</evidence>
<keyword evidence="4" id="KW-0641">Proline biosynthesis</keyword>
<dbReference type="PANTHER" id="PTHR11645">
    <property type="entry name" value="PYRROLINE-5-CARBOXYLATE REDUCTASE"/>
    <property type="match status" value="1"/>
</dbReference>
<dbReference type="InterPro" id="IPR036291">
    <property type="entry name" value="NAD(P)-bd_dom_sf"/>
</dbReference>
<dbReference type="SUPFAM" id="SSF48179">
    <property type="entry name" value="6-phosphogluconate dehydrogenase C-terminal domain-like"/>
    <property type="match status" value="1"/>
</dbReference>
<evidence type="ECO:0000256" key="3">
    <source>
        <dbReference type="ARBA" id="ARBA00023002"/>
    </source>
</evidence>
<evidence type="ECO:0000256" key="1">
    <source>
        <dbReference type="ARBA" id="ARBA00005525"/>
    </source>
</evidence>
<dbReference type="InterPro" id="IPR000304">
    <property type="entry name" value="Pyrroline-COOH_reductase"/>
</dbReference>
<keyword evidence="4" id="KW-0028">Amino-acid biosynthesis</keyword>
<dbReference type="PIRSF" id="PIRSF000193">
    <property type="entry name" value="Pyrrol-5-carb_rd"/>
    <property type="match status" value="1"/>
</dbReference>
<dbReference type="Pfam" id="PF14748">
    <property type="entry name" value="P5CR_dimer"/>
    <property type="match status" value="1"/>
</dbReference>
<dbReference type="InterPro" id="IPR028939">
    <property type="entry name" value="P5C_Rdtase_cat_N"/>
</dbReference>
<comment type="pathway">
    <text evidence="4">Amino-acid biosynthesis; L-proline biosynthesis; L-proline from L-glutamate 5-semialdehyde: step 1/1.</text>
</comment>
<feature type="domain" description="Pyrroline-5-carboxylate reductase dimerisation" evidence="6">
    <location>
        <begin position="148"/>
        <end position="244"/>
    </location>
</feature>
<keyword evidence="2 4" id="KW-0521">NADP</keyword>
<reference evidence="7 8" key="1">
    <citation type="submission" date="2016-07" db="EMBL/GenBank/DDBJ databases">
        <title>Detection of Helicobacter winghamensis from caecal content of red fox (Vulpes vulpes).</title>
        <authorList>
            <person name="Zanoni R.G."/>
            <person name="Florio D."/>
            <person name="Caffara M."/>
            <person name="Renzi M."/>
            <person name="Parisi A."/>
            <person name="Pasquali F."/>
            <person name="Manfreda G."/>
        </authorList>
    </citation>
    <scope>NUCLEOTIDE SEQUENCE [LARGE SCALE GENOMIC DNA]</scope>
    <source>
        <strain evidence="7 8">295_13</strain>
    </source>
</reference>
<dbReference type="STRING" id="556267.HWAG_01299"/>
<comment type="catalytic activity">
    <reaction evidence="4">
        <text>L-proline + NAD(+) = (S)-1-pyrroline-5-carboxylate + NADH + 2 H(+)</text>
        <dbReference type="Rhea" id="RHEA:14105"/>
        <dbReference type="ChEBI" id="CHEBI:15378"/>
        <dbReference type="ChEBI" id="CHEBI:17388"/>
        <dbReference type="ChEBI" id="CHEBI:57540"/>
        <dbReference type="ChEBI" id="CHEBI:57945"/>
        <dbReference type="ChEBI" id="CHEBI:60039"/>
        <dbReference type="EC" id="1.5.1.2"/>
    </reaction>
</comment>
<evidence type="ECO:0000259" key="5">
    <source>
        <dbReference type="Pfam" id="PF03807"/>
    </source>
</evidence>
<dbReference type="Gene3D" id="1.10.3730.10">
    <property type="entry name" value="ProC C-terminal domain-like"/>
    <property type="match status" value="1"/>
</dbReference>
<dbReference type="RefSeq" id="WP_006802995.1">
    <property type="nucleotide sequence ID" value="NZ_CABKOI010000019.1"/>
</dbReference>
<dbReference type="Pfam" id="PF03807">
    <property type="entry name" value="F420_oxidored"/>
    <property type="match status" value="1"/>
</dbReference>
<dbReference type="PANTHER" id="PTHR11645:SF0">
    <property type="entry name" value="PYRROLINE-5-CARBOXYLATE REDUCTASE 3"/>
    <property type="match status" value="1"/>
</dbReference>
<protein>
    <recommendedName>
        <fullName evidence="4">Pyrroline-5-carboxylate reductase</fullName>
        <shortName evidence="4">P5C reductase</shortName>
        <shortName evidence="4">P5CR</shortName>
        <ecNumber evidence="4">1.5.1.2</ecNumber>
    </recommendedName>
    <alternativeName>
        <fullName evidence="4">PCA reductase</fullName>
    </alternativeName>
</protein>
<feature type="domain" description="Pyrroline-5-carboxylate reductase catalytic N-terminal" evidence="5">
    <location>
        <begin position="6"/>
        <end position="74"/>
    </location>
</feature>
<dbReference type="GO" id="GO:0005737">
    <property type="term" value="C:cytoplasm"/>
    <property type="evidence" value="ECO:0007669"/>
    <property type="project" value="UniProtKB-SubCell"/>
</dbReference>
<comment type="catalytic activity">
    <reaction evidence="4">
        <text>L-proline + NADP(+) = (S)-1-pyrroline-5-carboxylate + NADPH + 2 H(+)</text>
        <dbReference type="Rhea" id="RHEA:14109"/>
        <dbReference type="ChEBI" id="CHEBI:15378"/>
        <dbReference type="ChEBI" id="CHEBI:17388"/>
        <dbReference type="ChEBI" id="CHEBI:57783"/>
        <dbReference type="ChEBI" id="CHEBI:58349"/>
        <dbReference type="ChEBI" id="CHEBI:60039"/>
        <dbReference type="EC" id="1.5.1.2"/>
    </reaction>
</comment>
<evidence type="ECO:0000313" key="7">
    <source>
        <dbReference type="EMBL" id="PKT79908.1"/>
    </source>
</evidence>
<dbReference type="GeneID" id="97290592"/>
<evidence type="ECO:0000256" key="2">
    <source>
        <dbReference type="ARBA" id="ARBA00022857"/>
    </source>
</evidence>
<keyword evidence="3 4" id="KW-0560">Oxidoreductase</keyword>
<dbReference type="GO" id="GO:0004735">
    <property type="term" value="F:pyrroline-5-carboxylate reductase activity"/>
    <property type="evidence" value="ECO:0007669"/>
    <property type="project" value="UniProtKB-UniRule"/>
</dbReference>
<dbReference type="InterPro" id="IPR008927">
    <property type="entry name" value="6-PGluconate_DH-like_C_sf"/>
</dbReference>
<comment type="similarity">
    <text evidence="1 4">Belongs to the pyrroline-5-carboxylate reductase family.</text>
</comment>
<dbReference type="GO" id="GO:0055129">
    <property type="term" value="P:L-proline biosynthetic process"/>
    <property type="evidence" value="ECO:0007669"/>
    <property type="project" value="UniProtKB-UniRule"/>
</dbReference>
<dbReference type="HAMAP" id="MF_01925">
    <property type="entry name" value="P5C_reductase"/>
    <property type="match status" value="1"/>
</dbReference>
<dbReference type="Proteomes" id="UP000233350">
    <property type="component" value="Unassembled WGS sequence"/>
</dbReference>
<dbReference type="InterPro" id="IPR029036">
    <property type="entry name" value="P5CR_dimer"/>
</dbReference>
<comment type="caution">
    <text evidence="7">The sequence shown here is derived from an EMBL/GenBank/DDBJ whole genome shotgun (WGS) entry which is preliminary data.</text>
</comment>
<proteinExistence type="inferred from homology"/>
<gene>
    <name evidence="4" type="primary">proC</name>
    <name evidence="7" type="ORF">BCM31_07960</name>
</gene>
<comment type="subcellular location">
    <subcellularLocation>
        <location evidence="4">Cytoplasm</location>
    </subcellularLocation>
</comment>
<dbReference type="Gene3D" id="3.40.50.720">
    <property type="entry name" value="NAD(P)-binding Rossmann-like Domain"/>
    <property type="match status" value="1"/>
</dbReference>
<comment type="function">
    <text evidence="4">Catalyzes the reduction of 1-pyrroline-5-carboxylate (PCA) to L-proline.</text>
</comment>
<dbReference type="EMBL" id="MBPK01000045">
    <property type="protein sequence ID" value="PKT79908.1"/>
    <property type="molecule type" value="Genomic_DNA"/>
</dbReference>
<accession>A0A2N3PHE3</accession>
<dbReference type="EC" id="1.5.1.2" evidence="4"/>
<dbReference type="UniPathway" id="UPA00098">
    <property type="reaction ID" value="UER00361"/>
</dbReference>
<organism evidence="7 8">
    <name type="scientific">Helicobacter winghamensis</name>
    <dbReference type="NCBI Taxonomy" id="157268"/>
    <lineage>
        <taxon>Bacteria</taxon>
        <taxon>Pseudomonadati</taxon>
        <taxon>Campylobacterota</taxon>
        <taxon>Epsilonproteobacteria</taxon>
        <taxon>Campylobacterales</taxon>
        <taxon>Helicobacteraceae</taxon>
        <taxon>Helicobacter</taxon>
    </lineage>
</organism>
<dbReference type="SUPFAM" id="SSF51735">
    <property type="entry name" value="NAD(P)-binding Rossmann-fold domains"/>
    <property type="match status" value="1"/>
</dbReference>
<dbReference type="OrthoDB" id="9805754at2"/>
<dbReference type="AlphaFoldDB" id="A0A2N3PHE3"/>
<keyword evidence="8" id="KW-1185">Reference proteome</keyword>